<reference evidence="1" key="1">
    <citation type="submission" date="2019-08" db="EMBL/GenBank/DDBJ databases">
        <authorList>
            <person name="Kucharzyk K."/>
            <person name="Murdoch R.W."/>
            <person name="Higgins S."/>
            <person name="Loffler F."/>
        </authorList>
    </citation>
    <scope>NUCLEOTIDE SEQUENCE</scope>
</reference>
<dbReference type="AlphaFoldDB" id="A0A645IAX2"/>
<accession>A0A645IAX2</accession>
<evidence type="ECO:0000313" key="1">
    <source>
        <dbReference type="EMBL" id="MPN48491.1"/>
    </source>
</evidence>
<comment type="caution">
    <text evidence="1">The sequence shown here is derived from an EMBL/GenBank/DDBJ whole genome shotgun (WGS) entry which is preliminary data.</text>
</comment>
<name>A0A645IAX2_9ZZZZ</name>
<organism evidence="1">
    <name type="scientific">bioreactor metagenome</name>
    <dbReference type="NCBI Taxonomy" id="1076179"/>
    <lineage>
        <taxon>unclassified sequences</taxon>
        <taxon>metagenomes</taxon>
        <taxon>ecological metagenomes</taxon>
    </lineage>
</organism>
<dbReference type="EMBL" id="VSSQ01110852">
    <property type="protein sequence ID" value="MPN48491.1"/>
    <property type="molecule type" value="Genomic_DNA"/>
</dbReference>
<protein>
    <submittedName>
        <fullName evidence="1">Uncharacterized protein</fullName>
    </submittedName>
</protein>
<proteinExistence type="predicted"/>
<gene>
    <name evidence="1" type="ORF">SDC9_196098</name>
</gene>
<sequence>MVYASFNYGPGLEDCKYRKTVNDYVVIDLFGKQELLLWGYKSGSKVKKRFSNDREYESLVDGQIWPCRKYRNGEKLDRTVTSDVFNYDDLNFV</sequence>